<dbReference type="Proteomes" id="UP000002215">
    <property type="component" value="Chromosome"/>
</dbReference>
<reference evidence="2" key="1">
    <citation type="submission" date="2009-08" db="EMBL/GenBank/DDBJ databases">
        <title>The complete genome of Chitinophaga pinensis DSM 2588.</title>
        <authorList>
            <consortium name="US DOE Joint Genome Institute (JGI-PGF)"/>
            <person name="Lucas S."/>
            <person name="Copeland A."/>
            <person name="Lapidus A."/>
            <person name="Glavina del Rio T."/>
            <person name="Dalin E."/>
            <person name="Tice H."/>
            <person name="Bruce D."/>
            <person name="Goodwin L."/>
            <person name="Pitluck S."/>
            <person name="Kyrpides N."/>
            <person name="Mavromatis K."/>
            <person name="Ivanova N."/>
            <person name="Mikhailova N."/>
            <person name="Sims D."/>
            <person name="Meinche L."/>
            <person name="Brettin T."/>
            <person name="Detter J.C."/>
            <person name="Han C."/>
            <person name="Larimer F."/>
            <person name="Land M."/>
            <person name="Hauser L."/>
            <person name="Markowitz V."/>
            <person name="Cheng J.-F."/>
            <person name="Hugenholtz P."/>
            <person name="Woyke T."/>
            <person name="Wu D."/>
            <person name="Spring S."/>
            <person name="Klenk H.-P."/>
            <person name="Eisen J.A."/>
        </authorList>
    </citation>
    <scope>NUCLEOTIDE SEQUENCE [LARGE SCALE GENOMIC DNA]</scope>
    <source>
        <strain evidence="2">ATCC 43595 / DSM 2588 / LMG 13176 / NBRC 15968 / NCIMB 11800 / UQM 2034</strain>
    </source>
</reference>
<dbReference type="EMBL" id="CP001699">
    <property type="protein sequence ID" value="ACU57535.1"/>
    <property type="molecule type" value="Genomic_DNA"/>
</dbReference>
<protein>
    <submittedName>
        <fullName evidence="1">Uncharacterized protein</fullName>
    </submittedName>
</protein>
<accession>A0A979FYM5</accession>
<organism evidence="1 2">
    <name type="scientific">Chitinophaga pinensis (strain ATCC 43595 / DSM 2588 / LMG 13176 / NBRC 15968 / NCIMB 11800 / UQM 2034)</name>
    <dbReference type="NCBI Taxonomy" id="485918"/>
    <lineage>
        <taxon>Bacteria</taxon>
        <taxon>Pseudomonadati</taxon>
        <taxon>Bacteroidota</taxon>
        <taxon>Chitinophagia</taxon>
        <taxon>Chitinophagales</taxon>
        <taxon>Chitinophagaceae</taxon>
        <taxon>Chitinophaga</taxon>
    </lineage>
</organism>
<reference evidence="1 2" key="2">
    <citation type="journal article" date="2010" name="Stand. Genomic Sci.">
        <title>Complete genome sequence of Chitinophaga pinensis type strain (UQM 2034).</title>
        <authorList>
            <person name="Glavina Del Rio T."/>
            <person name="Abt B."/>
            <person name="Spring S."/>
            <person name="Lapidus A."/>
            <person name="Nolan M."/>
            <person name="Tice H."/>
            <person name="Copeland A."/>
            <person name="Cheng J.F."/>
            <person name="Chen F."/>
            <person name="Bruce D."/>
            <person name="Goodwin L."/>
            <person name="Pitluck S."/>
            <person name="Ivanova N."/>
            <person name="Mavromatis K."/>
            <person name="Mikhailova N."/>
            <person name="Pati A."/>
            <person name="Chen A."/>
            <person name="Palaniappan K."/>
            <person name="Land M."/>
            <person name="Hauser L."/>
            <person name="Chang Y.J."/>
            <person name="Jeffries C.D."/>
            <person name="Chain P."/>
            <person name="Saunders E."/>
            <person name="Detter J.C."/>
            <person name="Brettin T."/>
            <person name="Rohde M."/>
            <person name="Goker M."/>
            <person name="Bristow J."/>
            <person name="Eisen J.A."/>
            <person name="Markowitz V."/>
            <person name="Hugenholtz P."/>
            <person name="Kyrpides N.C."/>
            <person name="Klenk H.P."/>
            <person name="Lucas S."/>
        </authorList>
    </citation>
    <scope>NUCLEOTIDE SEQUENCE [LARGE SCALE GENOMIC DNA]</scope>
    <source>
        <strain evidence="2">ATCC 43595 / DSM 2588 / LMG 13176 / NBRC 15968 / NCIMB 11800 / UQM 2034</strain>
    </source>
</reference>
<name>A0A979FYM5_CHIPD</name>
<evidence type="ECO:0000313" key="2">
    <source>
        <dbReference type="Proteomes" id="UP000002215"/>
    </source>
</evidence>
<evidence type="ECO:0000313" key="1">
    <source>
        <dbReference type="EMBL" id="ACU57535.1"/>
    </source>
</evidence>
<gene>
    <name evidence="1" type="ordered locus">Cpin_0026</name>
</gene>
<dbReference type="AlphaFoldDB" id="A0A979FYM5"/>
<dbReference type="KEGG" id="cpi:Cpin_0026"/>
<proteinExistence type="predicted"/>
<sequence>MELQDKSVSKAASIAALIIPQMKFHYLKEKNSLLAHQVADMEQHGS</sequence>